<dbReference type="PANTHER" id="PTHR37984:SF5">
    <property type="entry name" value="PROTEIN NYNRIN-LIKE"/>
    <property type="match status" value="1"/>
</dbReference>
<reference evidence="2" key="1">
    <citation type="submission" date="2022-03" db="EMBL/GenBank/DDBJ databases">
        <authorList>
            <person name="Lindestad O."/>
        </authorList>
    </citation>
    <scope>NUCLEOTIDE SEQUENCE</scope>
</reference>
<dbReference type="Pfam" id="PF00665">
    <property type="entry name" value="rve"/>
    <property type="match status" value="1"/>
</dbReference>
<organism evidence="2 3">
    <name type="scientific">Pararge aegeria aegeria</name>
    <dbReference type="NCBI Taxonomy" id="348720"/>
    <lineage>
        <taxon>Eukaryota</taxon>
        <taxon>Metazoa</taxon>
        <taxon>Ecdysozoa</taxon>
        <taxon>Arthropoda</taxon>
        <taxon>Hexapoda</taxon>
        <taxon>Insecta</taxon>
        <taxon>Pterygota</taxon>
        <taxon>Neoptera</taxon>
        <taxon>Endopterygota</taxon>
        <taxon>Lepidoptera</taxon>
        <taxon>Glossata</taxon>
        <taxon>Ditrysia</taxon>
        <taxon>Papilionoidea</taxon>
        <taxon>Nymphalidae</taxon>
        <taxon>Satyrinae</taxon>
        <taxon>Satyrini</taxon>
        <taxon>Parargina</taxon>
        <taxon>Pararge</taxon>
    </lineage>
</organism>
<dbReference type="EMBL" id="CAKXAJ010020048">
    <property type="protein sequence ID" value="CAH2220102.1"/>
    <property type="molecule type" value="Genomic_DNA"/>
</dbReference>
<dbReference type="Gene3D" id="3.30.420.10">
    <property type="entry name" value="Ribonuclease H-like superfamily/Ribonuclease H"/>
    <property type="match status" value="1"/>
</dbReference>
<dbReference type="InterPro" id="IPR001584">
    <property type="entry name" value="Integrase_cat-core"/>
</dbReference>
<sequence>MSKFVKKYLDSCIECAYAKTRSKCNEGLLHPIAKVAVPFHTIHVDHLGPFVRSKRGYTYLLVIVDGFTKFCFIKPVRNTNSLNAIRALEDIFFTFRVPDRIISDRGSCFTSHTFTRFCMDRGTKHILNAVASPRSNGQVERYNRTILDSLKAMTVKYGEKNWDNHLGKIQWGLNNTIQKTTGKTPSEVLFGTLMNSEMNPILNAVPKGSDKNCDVSVLRQGVKDRIDIEQVKQKQTFDKGRKPAQLYAEGELIKITKTCFNNDGQSKKLMPSYIGPYRVAKI</sequence>
<comment type="caution">
    <text evidence="2">The sequence shown here is derived from an EMBL/GenBank/DDBJ whole genome shotgun (WGS) entry which is preliminary data.</text>
</comment>
<dbReference type="OrthoDB" id="115435at2759"/>
<dbReference type="InterPro" id="IPR050951">
    <property type="entry name" value="Retrovirus_Pol_polyprotein"/>
</dbReference>
<evidence type="ECO:0000259" key="1">
    <source>
        <dbReference type="PROSITE" id="PS50994"/>
    </source>
</evidence>
<accession>A0A8S4QZQ0</accession>
<feature type="domain" description="Integrase catalytic" evidence="1">
    <location>
        <begin position="34"/>
        <end position="193"/>
    </location>
</feature>
<dbReference type="Proteomes" id="UP000838756">
    <property type="component" value="Unassembled WGS sequence"/>
</dbReference>
<evidence type="ECO:0000313" key="3">
    <source>
        <dbReference type="Proteomes" id="UP000838756"/>
    </source>
</evidence>
<evidence type="ECO:0000313" key="2">
    <source>
        <dbReference type="EMBL" id="CAH2220102.1"/>
    </source>
</evidence>
<protein>
    <submittedName>
        <fullName evidence="2">Jg14834 protein</fullName>
    </submittedName>
</protein>
<keyword evidence="3" id="KW-1185">Reference proteome</keyword>
<dbReference type="AlphaFoldDB" id="A0A8S4QZQ0"/>
<dbReference type="FunFam" id="3.30.420.10:FF:000032">
    <property type="entry name" value="Retrovirus-related Pol polyprotein from transposon 297-like Protein"/>
    <property type="match status" value="1"/>
</dbReference>
<name>A0A8S4QZQ0_9NEOP</name>
<dbReference type="PANTHER" id="PTHR37984">
    <property type="entry name" value="PROTEIN CBG26694"/>
    <property type="match status" value="1"/>
</dbReference>
<dbReference type="InterPro" id="IPR012337">
    <property type="entry name" value="RNaseH-like_sf"/>
</dbReference>
<dbReference type="GO" id="GO:0015074">
    <property type="term" value="P:DNA integration"/>
    <property type="evidence" value="ECO:0007669"/>
    <property type="project" value="InterPro"/>
</dbReference>
<dbReference type="SUPFAM" id="SSF53098">
    <property type="entry name" value="Ribonuclease H-like"/>
    <property type="match status" value="1"/>
</dbReference>
<dbReference type="GO" id="GO:0003676">
    <property type="term" value="F:nucleic acid binding"/>
    <property type="evidence" value="ECO:0007669"/>
    <property type="project" value="InterPro"/>
</dbReference>
<dbReference type="PROSITE" id="PS50994">
    <property type="entry name" value="INTEGRASE"/>
    <property type="match status" value="1"/>
</dbReference>
<proteinExistence type="predicted"/>
<dbReference type="InterPro" id="IPR036397">
    <property type="entry name" value="RNaseH_sf"/>
</dbReference>
<gene>
    <name evidence="2" type="primary">jg14834</name>
    <name evidence="2" type="ORF">PAEG_LOCUS6556</name>
</gene>